<reference evidence="3 4" key="1">
    <citation type="submission" date="2016-03" db="EMBL/GenBank/DDBJ databases">
        <authorList>
            <person name="Ploux O."/>
        </authorList>
    </citation>
    <scope>NUCLEOTIDE SEQUENCE [LARGE SCALE GENOMIC DNA]</scope>
    <source>
        <strain evidence="3 4">R-45363</strain>
    </source>
</reference>
<keyword evidence="1" id="KW-1133">Transmembrane helix</keyword>
<accession>A0A177ML86</accession>
<evidence type="ECO:0000256" key="1">
    <source>
        <dbReference type="SAM" id="Phobius"/>
    </source>
</evidence>
<organism evidence="3 4">
    <name type="scientific">Methylomonas methanica</name>
    <dbReference type="NCBI Taxonomy" id="421"/>
    <lineage>
        <taxon>Bacteria</taxon>
        <taxon>Pseudomonadati</taxon>
        <taxon>Pseudomonadota</taxon>
        <taxon>Gammaproteobacteria</taxon>
        <taxon>Methylococcales</taxon>
        <taxon>Methylococcaceae</taxon>
        <taxon>Methylomonas</taxon>
    </lineage>
</organism>
<sequence>MNAINSKNIRLLALLLGTFSAACADAATVTLLDENFDDGSNTSIQSLLSSNPTALPAGTLWSSTATANSVNLRLGTDSINTYNTGNPLQRFALIAGSNFFLPATSANKFLVMGDDSGQLAGSPTSGTFGFATPFSLVSGTTDITISFDWVFSAFLFGSATPDTDQFKVGISGSGFNINSPLATTASVIDQSIFSYGKTYGPDSVTLAVASLGAADVNGNYWLSFGLFENASSVTNGAVGIDNIKITANVAPVPLPAATWSFLTGFMGLLALGKRKRSAL</sequence>
<evidence type="ECO:0000313" key="4">
    <source>
        <dbReference type="Proteomes" id="UP000078090"/>
    </source>
</evidence>
<dbReference type="Proteomes" id="UP000078090">
    <property type="component" value="Unassembled WGS sequence"/>
</dbReference>
<dbReference type="PROSITE" id="PS51257">
    <property type="entry name" value="PROKAR_LIPOPROTEIN"/>
    <property type="match status" value="1"/>
</dbReference>
<feature type="transmembrane region" description="Helical" evidence="1">
    <location>
        <begin position="252"/>
        <end position="271"/>
    </location>
</feature>
<dbReference type="RefSeq" id="WP_064008106.1">
    <property type="nucleotide sequence ID" value="NZ_LUUG01000060.1"/>
</dbReference>
<keyword evidence="1" id="KW-0472">Membrane</keyword>
<evidence type="ECO:0000313" key="3">
    <source>
        <dbReference type="EMBL" id="OAI06145.1"/>
    </source>
</evidence>
<comment type="caution">
    <text evidence="3">The sequence shown here is derived from an EMBL/GenBank/DDBJ whole genome shotgun (WGS) entry which is preliminary data.</text>
</comment>
<evidence type="ECO:0008006" key="5">
    <source>
        <dbReference type="Google" id="ProtNLM"/>
    </source>
</evidence>
<name>A0A177ML86_METMH</name>
<keyword evidence="2" id="KW-0732">Signal</keyword>
<keyword evidence="1" id="KW-0812">Transmembrane</keyword>
<gene>
    <name evidence="3" type="ORF">A1332_01150</name>
</gene>
<proteinExistence type="predicted"/>
<dbReference type="OrthoDB" id="5568180at2"/>
<evidence type="ECO:0000256" key="2">
    <source>
        <dbReference type="SAM" id="SignalP"/>
    </source>
</evidence>
<dbReference type="EMBL" id="LUUG01000060">
    <property type="protein sequence ID" value="OAI06145.1"/>
    <property type="molecule type" value="Genomic_DNA"/>
</dbReference>
<feature type="signal peptide" evidence="2">
    <location>
        <begin position="1"/>
        <end position="26"/>
    </location>
</feature>
<protein>
    <recommendedName>
        <fullName evidence="5">Secreted protein</fullName>
    </recommendedName>
</protein>
<feature type="chain" id="PRO_5008068157" description="Secreted protein" evidence="2">
    <location>
        <begin position="27"/>
        <end position="279"/>
    </location>
</feature>
<dbReference type="AlphaFoldDB" id="A0A177ML86"/>